<evidence type="ECO:0000256" key="2">
    <source>
        <dbReference type="SAM" id="MobiDB-lite"/>
    </source>
</evidence>
<evidence type="ECO:0008006" key="5">
    <source>
        <dbReference type="Google" id="ProtNLM"/>
    </source>
</evidence>
<dbReference type="Gene3D" id="3.30.760.10">
    <property type="entry name" value="RNA Cap, Translation Initiation Factor Eif4e"/>
    <property type="match status" value="2"/>
</dbReference>
<dbReference type="EMBL" id="CDMY01000332">
    <property type="protein sequence ID" value="CEM02655.1"/>
    <property type="molecule type" value="Genomic_DNA"/>
</dbReference>
<dbReference type="PANTHER" id="PTHR31977:SF1">
    <property type="entry name" value="UPF0696 PROTEIN C11ORF68"/>
    <property type="match status" value="1"/>
</dbReference>
<gene>
    <name evidence="3" type="ORF">Vbra_8387</name>
</gene>
<feature type="region of interest" description="Disordered" evidence="2">
    <location>
        <begin position="283"/>
        <end position="308"/>
    </location>
</feature>
<feature type="compositionally biased region" description="Basic and acidic residues" evidence="2">
    <location>
        <begin position="15"/>
        <end position="29"/>
    </location>
</feature>
<proteinExistence type="inferred from homology"/>
<organism evidence="3 4">
    <name type="scientific">Vitrella brassicaformis (strain CCMP3155)</name>
    <dbReference type="NCBI Taxonomy" id="1169540"/>
    <lineage>
        <taxon>Eukaryota</taxon>
        <taxon>Sar</taxon>
        <taxon>Alveolata</taxon>
        <taxon>Colpodellida</taxon>
        <taxon>Vitrellaceae</taxon>
        <taxon>Vitrella</taxon>
    </lineage>
</organism>
<dbReference type="PANTHER" id="PTHR31977">
    <property type="entry name" value="UPF0696 PROTEIN C11ORF68"/>
    <property type="match status" value="1"/>
</dbReference>
<dbReference type="InterPro" id="IPR023398">
    <property type="entry name" value="TIF_eIF4e-like"/>
</dbReference>
<feature type="compositionally biased region" description="Basic and acidic residues" evidence="2">
    <location>
        <begin position="64"/>
        <end position="83"/>
    </location>
</feature>
<protein>
    <recommendedName>
        <fullName evidence="5">DUF1917 domain-containing protein</fullName>
    </recommendedName>
</protein>
<comment type="similarity">
    <text evidence="1">Belongs to the UPF0696 family.</text>
</comment>
<dbReference type="SUPFAM" id="SSF55418">
    <property type="entry name" value="eIF4e-like"/>
    <property type="match status" value="2"/>
</dbReference>
<feature type="compositionally biased region" description="Pro residues" evidence="2">
    <location>
        <begin position="468"/>
        <end position="479"/>
    </location>
</feature>
<evidence type="ECO:0000256" key="1">
    <source>
        <dbReference type="ARBA" id="ARBA00010568"/>
    </source>
</evidence>
<dbReference type="OrthoDB" id="10067381at2759"/>
<feature type="compositionally biased region" description="Low complexity" evidence="2">
    <location>
        <begin position="31"/>
        <end position="63"/>
    </location>
</feature>
<feature type="region of interest" description="Disordered" evidence="2">
    <location>
        <begin position="435"/>
        <end position="489"/>
    </location>
</feature>
<keyword evidence="4" id="KW-1185">Reference proteome</keyword>
<feature type="region of interest" description="Disordered" evidence="2">
    <location>
        <begin position="1"/>
        <end position="83"/>
    </location>
</feature>
<reference evidence="3 4" key="1">
    <citation type="submission" date="2014-11" db="EMBL/GenBank/DDBJ databases">
        <authorList>
            <person name="Zhu J."/>
            <person name="Qi W."/>
            <person name="Song R."/>
        </authorList>
    </citation>
    <scope>NUCLEOTIDE SEQUENCE [LARGE SCALE GENOMIC DNA]</scope>
</reference>
<dbReference type="InParanoid" id="A0A0G4EWD0"/>
<evidence type="ECO:0000313" key="4">
    <source>
        <dbReference type="Proteomes" id="UP000041254"/>
    </source>
</evidence>
<dbReference type="Pfam" id="PF08939">
    <property type="entry name" value="Bles03"/>
    <property type="match status" value="2"/>
</dbReference>
<dbReference type="Proteomes" id="UP000041254">
    <property type="component" value="Unassembled WGS sequence"/>
</dbReference>
<evidence type="ECO:0000313" key="3">
    <source>
        <dbReference type="EMBL" id="CEM02655.1"/>
    </source>
</evidence>
<accession>A0A0G4EWD0</accession>
<name>A0A0G4EWD0_VITBC</name>
<dbReference type="InterPro" id="IPR015034">
    <property type="entry name" value="Bles03"/>
</dbReference>
<dbReference type="VEuPathDB" id="CryptoDB:Vbra_8387"/>
<dbReference type="AlphaFoldDB" id="A0A0G4EWD0"/>
<feature type="region of interest" description="Disordered" evidence="2">
    <location>
        <begin position="99"/>
        <end position="138"/>
    </location>
</feature>
<feature type="compositionally biased region" description="Polar residues" evidence="2">
    <location>
        <begin position="117"/>
        <end position="134"/>
    </location>
</feature>
<sequence>MDSESQLAEIRKRRKEEYLKRKEEGEKQAKAAKTTAGATSSGVSASASAAAAAAPAGPSQPAARDLDASMTDEERCRKRQEEADHALAMQLSGEINAGADRTHQQQQQQARPPPTRGNHSSHLPLANPSSTRASHQVHETLRGRWRLVRHDGGQPEPEFSEQEVKAIEARGEAILLDCREKLKQPGAKRGVIRKETLERLTQLAIDTKCVTGKWLLYFGDDMIDEAWRRVALATSQGQLGNCSKCALRPSGPMYVICVYSPDFRDRQEVKRVLNGLRKIGVVADGTPGDDHQQQQQQQGGGGGGEEFRGNKRVRYKLDLLTILDVYSGNTGTWADLRLSPVTQYSSNDFTDEEYLKRKEEGEKQAKAAKTTAGATSSGVSASASAAAAAAPAGPSQPTAMDLDASMTDEELCRKRQEEADHALAMQLMREINAGADRTHQQQQQQQQQKAGIKHSALSRETEKRRAPSCPPHPSHPPAGQPSQGAKHKRDTQYHYLWNEPTGENHYDIAKIQSRGLQILTDQAHGGKNTVIKERLLQLAAEMGCVAGKWMLHFDGENNLRTACARAIDLHSEGKLGPAAKHTVEPKEDDRGRRLYMLGVHTRDFTDQKDVHRVLNDLRAKGLAPLWKGGRGGATATPQTLNCISPMSYVTYKPDIYAHLDIYWEPGNSWQLPPTIYRSDSVEFREYP</sequence>